<proteinExistence type="predicted"/>
<dbReference type="WBParaSite" id="scf7180000420317.g5105">
    <property type="protein sequence ID" value="scf7180000420317.g5105"/>
    <property type="gene ID" value="scf7180000420317.g5105"/>
</dbReference>
<protein>
    <submittedName>
        <fullName evidence="3">Uncharacterized protein</fullName>
    </submittedName>
</protein>
<evidence type="ECO:0000256" key="1">
    <source>
        <dbReference type="SAM" id="SignalP"/>
    </source>
</evidence>
<sequence>MFSSSTKICLFFLSIFILFQLNDACFGYGHQCGKNSDCCANHCGNKKCCIAKGGVCTGNANKCCPGTGCQPHGEIGHESTCQIIWYRNDPVKKFGCSIDLVTKNEGSIPFQFGVSKSKGLSNCLVKTGNMEGEGGTGNHDATNWNTIPFSFSLKDAEFEKLKSNPQYGKNCGSKGKTVCENNGGKCLKQADYSIGWASKFDQVFYAVQPIGEPQYWFCLHDDKDNLPQSSFEIKIRNGGFDLLSKNCEGNMDFNCFKKEFIRKPEEWEIVDENYKEGMFKYLFTFHLLPLSAAPKRNIFSRDKNHVKMLTPYSKESLSQNLNPKVQCEISKTTASVFNGKTTSNNLLNTNKTLKTEETNISNPERTTNIFFIIGIILIIIIM</sequence>
<dbReference type="AlphaFoldDB" id="A0A915NRW1"/>
<feature type="chain" id="PRO_5037229624" evidence="1">
    <location>
        <begin position="25"/>
        <end position="382"/>
    </location>
</feature>
<keyword evidence="2" id="KW-1185">Reference proteome</keyword>
<evidence type="ECO:0000313" key="3">
    <source>
        <dbReference type="WBParaSite" id="scf7180000420317.g5105"/>
    </source>
</evidence>
<dbReference type="Proteomes" id="UP000887560">
    <property type="component" value="Unplaced"/>
</dbReference>
<name>A0A915NRW1_9BILA</name>
<feature type="signal peptide" evidence="1">
    <location>
        <begin position="1"/>
        <end position="24"/>
    </location>
</feature>
<reference evidence="3" key="1">
    <citation type="submission" date="2022-11" db="UniProtKB">
        <authorList>
            <consortium name="WormBaseParasite"/>
        </authorList>
    </citation>
    <scope>IDENTIFICATION</scope>
</reference>
<accession>A0A915NRW1</accession>
<keyword evidence="1" id="KW-0732">Signal</keyword>
<organism evidence="2 3">
    <name type="scientific">Meloidogyne floridensis</name>
    <dbReference type="NCBI Taxonomy" id="298350"/>
    <lineage>
        <taxon>Eukaryota</taxon>
        <taxon>Metazoa</taxon>
        <taxon>Ecdysozoa</taxon>
        <taxon>Nematoda</taxon>
        <taxon>Chromadorea</taxon>
        <taxon>Rhabditida</taxon>
        <taxon>Tylenchina</taxon>
        <taxon>Tylenchomorpha</taxon>
        <taxon>Tylenchoidea</taxon>
        <taxon>Meloidogynidae</taxon>
        <taxon>Meloidogyninae</taxon>
        <taxon>Meloidogyne</taxon>
    </lineage>
</organism>
<evidence type="ECO:0000313" key="2">
    <source>
        <dbReference type="Proteomes" id="UP000887560"/>
    </source>
</evidence>